<accession>A0A0N5A4E3</accession>
<feature type="compositionally biased region" description="Gly residues" evidence="1">
    <location>
        <begin position="1"/>
        <end position="14"/>
    </location>
</feature>
<feature type="region of interest" description="Disordered" evidence="1">
    <location>
        <begin position="1"/>
        <end position="63"/>
    </location>
</feature>
<sequence length="300" mass="32897">PGGRVARGRLCGGSGKRHEGLARRGRLHRLPEGRPARHPAPRPARGPVRPRLPHQERGRDLRKGFRRGLNDLEALFDLGYHTKNVDVIFARRPHDVPAAPSPEPRPRRSEICGRLCARRAGADSRRVRETDGGTDQRDHGDLPALVPELLGRGRAAGQNPDGGPARRGGGPQGTGRRPDPAQRQAVRLHLFQLRHGVRLQQRRTARQPSDAPGDRLPDGRGIRRLRPSADRVPARPVSTARRSARRRLAERGTILRPPAQRLLAADGGLARHTVGRPALCSQAGGPPDAWRRAVGRDRLG</sequence>
<feature type="region of interest" description="Disordered" evidence="1">
    <location>
        <begin position="194"/>
        <end position="243"/>
    </location>
</feature>
<dbReference type="Proteomes" id="UP000038045">
    <property type="component" value="Unplaced"/>
</dbReference>
<name>A0A0N5A4E3_PARTI</name>
<organism evidence="2 3">
    <name type="scientific">Parastrongyloides trichosuri</name>
    <name type="common">Possum-specific nematode worm</name>
    <dbReference type="NCBI Taxonomy" id="131310"/>
    <lineage>
        <taxon>Eukaryota</taxon>
        <taxon>Metazoa</taxon>
        <taxon>Ecdysozoa</taxon>
        <taxon>Nematoda</taxon>
        <taxon>Chromadorea</taxon>
        <taxon>Rhabditida</taxon>
        <taxon>Tylenchina</taxon>
        <taxon>Panagrolaimomorpha</taxon>
        <taxon>Strongyloidoidea</taxon>
        <taxon>Strongyloididae</taxon>
        <taxon>Parastrongyloides</taxon>
    </lineage>
</organism>
<keyword evidence="2" id="KW-1185">Reference proteome</keyword>
<evidence type="ECO:0000313" key="2">
    <source>
        <dbReference type="Proteomes" id="UP000038045"/>
    </source>
</evidence>
<protein>
    <submittedName>
        <fullName evidence="3">SAM-dependent methyltransferase</fullName>
    </submittedName>
</protein>
<dbReference type="WBParaSite" id="PTRK_0001649900.1">
    <property type="protein sequence ID" value="PTRK_0001649900.1"/>
    <property type="gene ID" value="PTRK_0001649900"/>
</dbReference>
<reference evidence="3" key="1">
    <citation type="submission" date="2017-02" db="UniProtKB">
        <authorList>
            <consortium name="WormBaseParasite"/>
        </authorList>
    </citation>
    <scope>IDENTIFICATION</scope>
</reference>
<evidence type="ECO:0000256" key="1">
    <source>
        <dbReference type="SAM" id="MobiDB-lite"/>
    </source>
</evidence>
<feature type="region of interest" description="Disordered" evidence="1">
    <location>
        <begin position="277"/>
        <end position="300"/>
    </location>
</feature>
<feature type="compositionally biased region" description="Basic and acidic residues" evidence="1">
    <location>
        <begin position="120"/>
        <end position="141"/>
    </location>
</feature>
<proteinExistence type="predicted"/>
<feature type="compositionally biased region" description="Basic residues" evidence="1">
    <location>
        <begin position="195"/>
        <end position="205"/>
    </location>
</feature>
<feature type="region of interest" description="Disordered" evidence="1">
    <location>
        <begin position="119"/>
        <end position="182"/>
    </location>
</feature>
<evidence type="ECO:0000313" key="3">
    <source>
        <dbReference type="WBParaSite" id="PTRK_0001649900.1"/>
    </source>
</evidence>
<feature type="compositionally biased region" description="Basic and acidic residues" evidence="1">
    <location>
        <begin position="289"/>
        <end position="300"/>
    </location>
</feature>
<dbReference type="AlphaFoldDB" id="A0A0N5A4E3"/>
<feature type="compositionally biased region" description="Basic and acidic residues" evidence="1">
    <location>
        <begin position="53"/>
        <end position="63"/>
    </location>
</feature>
<feature type="compositionally biased region" description="Basic and acidic residues" evidence="1">
    <location>
        <begin position="212"/>
        <end position="233"/>
    </location>
</feature>